<dbReference type="AlphaFoldDB" id="A0A2D0KSN8"/>
<dbReference type="InterPro" id="IPR053195">
    <property type="entry name" value="Bax-like"/>
</dbReference>
<comment type="caution">
    <text evidence="2">The sequence shown here is derived from an EMBL/GenBank/DDBJ whole genome shotgun (WGS) entry which is preliminary data.</text>
</comment>
<accession>A0A2D0KSN8</accession>
<evidence type="ECO:0000313" key="3">
    <source>
        <dbReference type="Proteomes" id="UP000222366"/>
    </source>
</evidence>
<dbReference type="NCBIfam" id="NF007681">
    <property type="entry name" value="PRK10356.1"/>
    <property type="match status" value="1"/>
</dbReference>
<dbReference type="RefSeq" id="WP_099109008.1">
    <property type="nucleotide sequence ID" value="NZ_CAWNRH010000159.1"/>
</dbReference>
<dbReference type="GO" id="GO:0004040">
    <property type="term" value="F:amidase activity"/>
    <property type="evidence" value="ECO:0007669"/>
    <property type="project" value="InterPro"/>
</dbReference>
<sequence>MPSRMMRTTAVFAFFLSLIFTGLSSASKNSSKMEEYSHSGIKHHLPDLRKYPSGVPRKKAFLNLVVPVIDKHNQQIMRDRKWVLSHHHTSKWSAQDIRRLQRICSDYKMTCTSPQRTNWQKLISRVDIIPTHFVATQAAAESGWGTSELAQKNNNLFGMRCRSCGHAKGKVKGYSVYDTIEDSVIAYMKNMNTHRAYESLRISRARQRTEQKPLNTSKLIDNLHGYSELGAVYNRYLHRVFDGNKELISQVLEYDSYSQ</sequence>
<dbReference type="InterPro" id="IPR002901">
    <property type="entry name" value="MGlyc_endo_b_GlcNAc-like_dom"/>
</dbReference>
<name>A0A2D0KSN8_9GAMM</name>
<dbReference type="PANTHER" id="PTHR40572">
    <property type="entry name" value="PROTEIN BAX"/>
    <property type="match status" value="1"/>
</dbReference>
<dbReference type="Gene3D" id="1.10.530.10">
    <property type="match status" value="1"/>
</dbReference>
<dbReference type="EMBL" id="NJAJ01000008">
    <property type="protein sequence ID" value="PHM66442.1"/>
    <property type="molecule type" value="Genomic_DNA"/>
</dbReference>
<dbReference type="PANTHER" id="PTHR40572:SF1">
    <property type="entry name" value="PROTEIN BAX"/>
    <property type="match status" value="1"/>
</dbReference>
<dbReference type="Pfam" id="PF01832">
    <property type="entry name" value="Glucosaminidase"/>
    <property type="match status" value="1"/>
</dbReference>
<evidence type="ECO:0000313" key="2">
    <source>
        <dbReference type="EMBL" id="PHM66442.1"/>
    </source>
</evidence>
<keyword evidence="3" id="KW-1185">Reference proteome</keyword>
<feature type="domain" description="Mannosyl-glycoprotein endo-beta-N-acetylglucosamidase-like" evidence="1">
    <location>
        <begin position="108"/>
        <end position="234"/>
    </location>
</feature>
<protein>
    <submittedName>
        <fullName evidence="2">Protein bax</fullName>
    </submittedName>
</protein>
<gene>
    <name evidence="2" type="ORF">Xsto_01045</name>
</gene>
<dbReference type="SMART" id="SM00047">
    <property type="entry name" value="LYZ2"/>
    <property type="match status" value="1"/>
</dbReference>
<organism evidence="2 3">
    <name type="scientific">Xenorhabdus stockiae</name>
    <dbReference type="NCBI Taxonomy" id="351614"/>
    <lineage>
        <taxon>Bacteria</taxon>
        <taxon>Pseudomonadati</taxon>
        <taxon>Pseudomonadota</taxon>
        <taxon>Gammaproteobacteria</taxon>
        <taxon>Enterobacterales</taxon>
        <taxon>Morganellaceae</taxon>
        <taxon>Xenorhabdus</taxon>
    </lineage>
</organism>
<reference evidence="2 3" key="1">
    <citation type="journal article" date="2017" name="Nat. Microbiol.">
        <title>Natural product diversity associated with the nematode symbionts Photorhabdus and Xenorhabdus.</title>
        <authorList>
            <person name="Tobias N.J."/>
            <person name="Wolff H."/>
            <person name="Djahanschiri B."/>
            <person name="Grundmann F."/>
            <person name="Kronenwerth M."/>
            <person name="Shi Y.M."/>
            <person name="Simonyi S."/>
            <person name="Grun P."/>
            <person name="Shapiro-Ilan D."/>
            <person name="Pidot S.J."/>
            <person name="Stinear T.P."/>
            <person name="Ebersberger I."/>
            <person name="Bode H.B."/>
        </authorList>
    </citation>
    <scope>NUCLEOTIDE SEQUENCE [LARGE SCALE GENOMIC DNA]</scope>
    <source>
        <strain evidence="2 3">DSM 17904</strain>
    </source>
</reference>
<evidence type="ECO:0000259" key="1">
    <source>
        <dbReference type="SMART" id="SM00047"/>
    </source>
</evidence>
<proteinExistence type="predicted"/>
<dbReference type="Proteomes" id="UP000222366">
    <property type="component" value="Unassembled WGS sequence"/>
</dbReference>